<gene>
    <name evidence="2" type="ORF">OCBIM_22030165mg</name>
</gene>
<protein>
    <recommendedName>
        <fullName evidence="3">GDNF/GAS1 domain-containing protein</fullName>
    </recommendedName>
</protein>
<dbReference type="EMBL" id="KQ420915">
    <property type="protein sequence ID" value="KOF78884.1"/>
    <property type="molecule type" value="Genomic_DNA"/>
</dbReference>
<keyword evidence="1" id="KW-0732">Signal</keyword>
<evidence type="ECO:0000256" key="1">
    <source>
        <dbReference type="SAM" id="SignalP"/>
    </source>
</evidence>
<feature type="signal peptide" evidence="1">
    <location>
        <begin position="1"/>
        <end position="16"/>
    </location>
</feature>
<organism evidence="2">
    <name type="scientific">Octopus bimaculoides</name>
    <name type="common">California two-spotted octopus</name>
    <dbReference type="NCBI Taxonomy" id="37653"/>
    <lineage>
        <taxon>Eukaryota</taxon>
        <taxon>Metazoa</taxon>
        <taxon>Spiralia</taxon>
        <taxon>Lophotrochozoa</taxon>
        <taxon>Mollusca</taxon>
        <taxon>Cephalopoda</taxon>
        <taxon>Coleoidea</taxon>
        <taxon>Octopodiformes</taxon>
        <taxon>Octopoda</taxon>
        <taxon>Incirrata</taxon>
        <taxon>Octopodidae</taxon>
        <taxon>Octopus</taxon>
    </lineage>
</organism>
<proteinExistence type="predicted"/>
<feature type="chain" id="PRO_5005583164" description="GDNF/GAS1 domain-containing protein" evidence="1">
    <location>
        <begin position="17"/>
        <end position="171"/>
    </location>
</feature>
<name>A0A0L8GPX5_OCTBM</name>
<evidence type="ECO:0000313" key="2">
    <source>
        <dbReference type="EMBL" id="KOF78884.1"/>
    </source>
</evidence>
<accession>A0A0L8GPX5</accession>
<evidence type="ECO:0008006" key="3">
    <source>
        <dbReference type="Google" id="ProtNLM"/>
    </source>
</evidence>
<sequence>MKATISMCLLILCVAADERCMELGQKYCDKAMLTYPLATPDMNYCNRLELFLSCFTPIDSCHKRLKRISDVDCKHSTFELPLFPVQKECINLANKHCTAVMKKMPISKPDVNFCKRMILFQTCYSPTDPCTDLFRRVLDRQCLRDDPNSISASCIHISNSILIAVLVSTIC</sequence>
<reference evidence="2" key="1">
    <citation type="submission" date="2015-07" db="EMBL/GenBank/DDBJ databases">
        <title>MeaNS - Measles Nucleotide Surveillance Program.</title>
        <authorList>
            <person name="Tran T."/>
            <person name="Druce J."/>
        </authorList>
    </citation>
    <scope>NUCLEOTIDE SEQUENCE</scope>
    <source>
        <strain evidence="2">UCB-OBI-ISO-001</strain>
        <tissue evidence="2">Gonad</tissue>
    </source>
</reference>
<dbReference type="AlphaFoldDB" id="A0A0L8GPX5"/>